<dbReference type="EMBL" id="CAXKWB010003063">
    <property type="protein sequence ID" value="CAL4068300.1"/>
    <property type="molecule type" value="Genomic_DNA"/>
</dbReference>
<sequence length="425" mass="47915">MSTILPLTKATVRLHSVEVVAVINTEGVCKTMGLICINIPLQINNVCMINIIKMEGSLKVVSYNSRGFPKTPDKLWEKPTIELLLQNEKTDIICLQETFLSKQDLSCLNIVHRDFQGVGASSTDTRDKLITGHPYGGVAILYRVKHAKCITPLDFNLDWVIGISISSGNNKHVILCVYLKSAGGREDHKEIFQGQLEELKTIIDGLDTTSVSIIGDLNADLVKPSHPHGPLLRQFTSENGLIISSEQLFPKESFTFISEMKPGETSWLDHCVSTQDGHNVVNNMYIEYPLSCRDHIPLVMSLSIDKLPIVEEEINDVTPKINWDKFDDVKLREYSLMTEIYLSRLSIPRDALGCRDIDCQDENHIKSTKQLYDSICKCFTDGSRNVFGVSKRGNFNCKPGFNDYVKELHDVARKRFVAWREANKP</sequence>
<organism evidence="2 3">
    <name type="scientific">Meganyctiphanes norvegica</name>
    <name type="common">Northern krill</name>
    <name type="synonym">Thysanopoda norvegica</name>
    <dbReference type="NCBI Taxonomy" id="48144"/>
    <lineage>
        <taxon>Eukaryota</taxon>
        <taxon>Metazoa</taxon>
        <taxon>Ecdysozoa</taxon>
        <taxon>Arthropoda</taxon>
        <taxon>Crustacea</taxon>
        <taxon>Multicrustacea</taxon>
        <taxon>Malacostraca</taxon>
        <taxon>Eumalacostraca</taxon>
        <taxon>Eucarida</taxon>
        <taxon>Euphausiacea</taxon>
        <taxon>Euphausiidae</taxon>
        <taxon>Meganyctiphanes</taxon>
    </lineage>
</organism>
<dbReference type="SUPFAM" id="SSF56219">
    <property type="entry name" value="DNase I-like"/>
    <property type="match status" value="1"/>
</dbReference>
<accession>A0AAV2Q1U0</accession>
<evidence type="ECO:0000313" key="2">
    <source>
        <dbReference type="EMBL" id="CAL4068300.1"/>
    </source>
</evidence>
<gene>
    <name evidence="2" type="ORF">MNOR_LOCUS7102</name>
</gene>
<feature type="non-terminal residue" evidence="2">
    <location>
        <position position="425"/>
    </location>
</feature>
<reference evidence="2 3" key="1">
    <citation type="submission" date="2024-05" db="EMBL/GenBank/DDBJ databases">
        <authorList>
            <person name="Wallberg A."/>
        </authorList>
    </citation>
    <scope>NUCLEOTIDE SEQUENCE [LARGE SCALE GENOMIC DNA]</scope>
</reference>
<proteinExistence type="predicted"/>
<dbReference type="InterPro" id="IPR036691">
    <property type="entry name" value="Endo/exonu/phosph_ase_sf"/>
</dbReference>
<evidence type="ECO:0000313" key="3">
    <source>
        <dbReference type="Proteomes" id="UP001497623"/>
    </source>
</evidence>
<name>A0AAV2Q1U0_MEGNR</name>
<dbReference type="GO" id="GO:0003824">
    <property type="term" value="F:catalytic activity"/>
    <property type="evidence" value="ECO:0007669"/>
    <property type="project" value="InterPro"/>
</dbReference>
<dbReference type="AlphaFoldDB" id="A0AAV2Q1U0"/>
<dbReference type="Gene3D" id="3.60.10.10">
    <property type="entry name" value="Endonuclease/exonuclease/phosphatase"/>
    <property type="match status" value="1"/>
</dbReference>
<keyword evidence="3" id="KW-1185">Reference proteome</keyword>
<feature type="domain" description="Endonuclease/exonuclease/phosphatase" evidence="1">
    <location>
        <begin position="62"/>
        <end position="278"/>
    </location>
</feature>
<evidence type="ECO:0000259" key="1">
    <source>
        <dbReference type="Pfam" id="PF03372"/>
    </source>
</evidence>
<dbReference type="Proteomes" id="UP001497623">
    <property type="component" value="Unassembled WGS sequence"/>
</dbReference>
<protein>
    <recommendedName>
        <fullName evidence="1">Endonuclease/exonuclease/phosphatase domain-containing protein</fullName>
    </recommendedName>
</protein>
<comment type="caution">
    <text evidence="2">The sequence shown here is derived from an EMBL/GenBank/DDBJ whole genome shotgun (WGS) entry which is preliminary data.</text>
</comment>
<dbReference type="InterPro" id="IPR005135">
    <property type="entry name" value="Endo/exonuclease/phosphatase"/>
</dbReference>
<dbReference type="Pfam" id="PF03372">
    <property type="entry name" value="Exo_endo_phos"/>
    <property type="match status" value="1"/>
</dbReference>